<keyword evidence="1" id="KW-0175">Coiled coil</keyword>
<feature type="transmembrane region" description="Helical" evidence="2">
    <location>
        <begin position="58"/>
        <end position="77"/>
    </location>
</feature>
<dbReference type="PATRIC" id="fig|634498.28.peg.510"/>
<dbReference type="Gene3D" id="1.10.287.70">
    <property type="match status" value="1"/>
</dbReference>
<evidence type="ECO:0000313" key="4">
    <source>
        <dbReference type="Proteomes" id="UP000008680"/>
    </source>
</evidence>
<feature type="transmembrane region" description="Helical" evidence="2">
    <location>
        <begin position="84"/>
        <end position="100"/>
    </location>
</feature>
<proteinExistence type="predicted"/>
<keyword evidence="4" id="KW-1185">Reference proteome</keyword>
<dbReference type="KEGG" id="mru:mru_0509"/>
<dbReference type="eggNOG" id="arCOG01964">
    <property type="taxonomic scope" value="Archaea"/>
</dbReference>
<keyword evidence="2" id="KW-1133">Transmembrane helix</keyword>
<sequence length="271" mass="31707">MNKIKKHESKFTNNRLLNPAEYMPKEEVETLKQVSYLIVLFLLFIFFIYSFWPMANMKFFSFLEIVLMVYIALNIDYSNWKNKVLFFFLVPYGSIAWFLFEELTNSLFDIFHMIILLYFMKVYYEKFREYTETNGLGITILLLFTIIFISFILTMIVEGVSPIDSIAMVSNAFTSNGYAVLGSSFGGKLNSILLVWSGYILSGVGTATMTVALLSKHFNKRIKENEKTNEAQYAELKEMIERNNEEIKEILKENNLEKKTEEELEKKIIEP</sequence>
<evidence type="ECO:0000313" key="3">
    <source>
        <dbReference type="EMBL" id="ADC46360.1"/>
    </source>
</evidence>
<feature type="transmembrane region" description="Helical" evidence="2">
    <location>
        <begin position="106"/>
        <end position="124"/>
    </location>
</feature>
<reference evidence="3 4" key="1">
    <citation type="journal article" date="2010" name="PLoS ONE">
        <title>The genome sequence of the rumen methanogen Methanobrevibacter ruminantium reveals new possibilities for controlling ruminant methane emissions.</title>
        <authorList>
            <person name="Leahy S.C."/>
            <person name="Kelly W.J."/>
            <person name="Altermann E."/>
            <person name="Ronimus R.S."/>
            <person name="Yeoman C.J."/>
            <person name="Pacheco D.M."/>
            <person name="Li D."/>
            <person name="Kong Z."/>
            <person name="McTavish S."/>
            <person name="Sang C."/>
            <person name="Lambie S.C."/>
            <person name="Janssen P.H."/>
            <person name="Dey D."/>
            <person name="Attwood G.T."/>
        </authorList>
    </citation>
    <scope>NUCLEOTIDE SEQUENCE [LARGE SCALE GENOMIC DNA]</scope>
    <source>
        <strain evidence="4">ATCC 35063 / DSM 1093 / JCM 13430 / OCM 146 / M1</strain>
    </source>
</reference>
<feature type="coiled-coil region" evidence="1">
    <location>
        <begin position="219"/>
        <end position="267"/>
    </location>
</feature>
<dbReference type="AlphaFoldDB" id="D3E177"/>
<accession>D3E177</accession>
<evidence type="ECO:0000256" key="1">
    <source>
        <dbReference type="SAM" id="Coils"/>
    </source>
</evidence>
<feature type="transmembrane region" description="Helical" evidence="2">
    <location>
        <begin position="193"/>
        <end position="214"/>
    </location>
</feature>
<dbReference type="HOGENOM" id="CLU_1036704_0_0_2"/>
<dbReference type="Proteomes" id="UP000008680">
    <property type="component" value="Chromosome"/>
</dbReference>
<feature type="transmembrane region" description="Helical" evidence="2">
    <location>
        <begin position="136"/>
        <end position="157"/>
    </location>
</feature>
<keyword evidence="2" id="KW-0472">Membrane</keyword>
<dbReference type="EMBL" id="CP001719">
    <property type="protein sequence ID" value="ADC46360.1"/>
    <property type="molecule type" value="Genomic_DNA"/>
</dbReference>
<evidence type="ECO:0000256" key="2">
    <source>
        <dbReference type="SAM" id="Phobius"/>
    </source>
</evidence>
<gene>
    <name evidence="3" type="ordered locus">mru_0509</name>
</gene>
<organism evidence="3 4">
    <name type="scientific">Methanobrevibacter ruminantium (strain ATCC 35063 / DSM 1093 / JCM 13430 / OCM 146 / M1)</name>
    <name type="common">Methanobacterium ruminantium</name>
    <dbReference type="NCBI Taxonomy" id="634498"/>
    <lineage>
        <taxon>Archaea</taxon>
        <taxon>Methanobacteriati</taxon>
        <taxon>Methanobacteriota</taxon>
        <taxon>Methanomada group</taxon>
        <taxon>Methanobacteria</taxon>
        <taxon>Methanobacteriales</taxon>
        <taxon>Methanobacteriaceae</taxon>
        <taxon>Methanobrevibacter</taxon>
    </lineage>
</organism>
<feature type="transmembrane region" description="Helical" evidence="2">
    <location>
        <begin position="34"/>
        <end position="52"/>
    </location>
</feature>
<protein>
    <submittedName>
        <fullName evidence="3">Uncharacterized protein</fullName>
    </submittedName>
</protein>
<keyword evidence="2" id="KW-0812">Transmembrane</keyword>
<name>D3E177_METRM</name>